<keyword evidence="2" id="KW-1185">Reference proteome</keyword>
<dbReference type="EMBL" id="JAGFBV010000001">
    <property type="protein sequence ID" value="MBP4136711.1"/>
    <property type="molecule type" value="Genomic_DNA"/>
</dbReference>
<dbReference type="RefSeq" id="WP_210664753.1">
    <property type="nucleotide sequence ID" value="NZ_JAGFBV010000001.1"/>
</dbReference>
<dbReference type="InterPro" id="IPR025365">
    <property type="entry name" value="DUF4269"/>
</dbReference>
<organism evidence="1 2">
    <name type="scientific">Flavobacterium geliluteum</name>
    <dbReference type="NCBI Taxonomy" id="2816120"/>
    <lineage>
        <taxon>Bacteria</taxon>
        <taxon>Pseudomonadati</taxon>
        <taxon>Bacteroidota</taxon>
        <taxon>Flavobacteriia</taxon>
        <taxon>Flavobacteriales</taxon>
        <taxon>Flavobacteriaceae</taxon>
        <taxon>Flavobacterium</taxon>
    </lineage>
</organism>
<dbReference type="Pfam" id="PF14091">
    <property type="entry name" value="DUF4269"/>
    <property type="match status" value="1"/>
</dbReference>
<accession>A0A940X6N9</accession>
<protein>
    <submittedName>
        <fullName evidence="1">DUF4269 domain-containing protein</fullName>
    </submittedName>
</protein>
<sequence>MIDFSTIDYLKDGNFKQQKAFEVLTQHQVLVLLSNFDPLLVGTIPINIDTDNSDLDIICCYKSKTDFITQLQDNFSTKSHYTIREALIDNIDSVIANFSIANFQIEIFAQNIPVKKQNGYRHMIIEHKILQAKGDNFRLEIIKLKEQGYKTEPAFSKLLELKGNPYQALLEYKI</sequence>
<gene>
    <name evidence="1" type="ORF">J3495_01305</name>
</gene>
<reference evidence="1 2" key="1">
    <citation type="submission" date="2021-03" db="EMBL/GenBank/DDBJ databases">
        <title>Flavobacterium Flabelliformis Sp. Nov. And Flavobacterium Geliluteum Sp. Nov., Two Novel Multidrug Resistant Psychrophilic Species Isolated From Antarctica.</title>
        <authorList>
            <person name="Kralova S."/>
            <person name="Busse H.J."/>
            <person name="Bezdicek M."/>
            <person name="Nykrynova M."/>
            <person name="Kroupova E."/>
            <person name="Krsek D."/>
            <person name="Sedlacek I."/>
        </authorList>
    </citation>
    <scope>NUCLEOTIDE SEQUENCE [LARGE SCALE GENOMIC DNA]</scope>
    <source>
        <strain evidence="1 2">P7388</strain>
    </source>
</reference>
<name>A0A940X6N9_9FLAO</name>
<evidence type="ECO:0000313" key="2">
    <source>
        <dbReference type="Proteomes" id="UP000675047"/>
    </source>
</evidence>
<proteinExistence type="predicted"/>
<dbReference type="Proteomes" id="UP000675047">
    <property type="component" value="Unassembled WGS sequence"/>
</dbReference>
<comment type="caution">
    <text evidence="1">The sequence shown here is derived from an EMBL/GenBank/DDBJ whole genome shotgun (WGS) entry which is preliminary data.</text>
</comment>
<evidence type="ECO:0000313" key="1">
    <source>
        <dbReference type="EMBL" id="MBP4136711.1"/>
    </source>
</evidence>
<dbReference type="AlphaFoldDB" id="A0A940X6N9"/>